<feature type="transmembrane region" description="Helical" evidence="1">
    <location>
        <begin position="12"/>
        <end position="34"/>
    </location>
</feature>
<evidence type="ECO:0000313" key="3">
    <source>
        <dbReference type="Proteomes" id="UP000602905"/>
    </source>
</evidence>
<keyword evidence="1" id="KW-0812">Transmembrane</keyword>
<feature type="non-terminal residue" evidence="2">
    <location>
        <position position="1"/>
    </location>
</feature>
<comment type="caution">
    <text evidence="2">The sequence shown here is derived from an EMBL/GenBank/DDBJ whole genome shotgun (WGS) entry which is preliminary data.</text>
</comment>
<keyword evidence="1" id="KW-0472">Membrane</keyword>
<proteinExistence type="predicted"/>
<evidence type="ECO:0000313" key="2">
    <source>
        <dbReference type="EMBL" id="KAF8704369.1"/>
    </source>
</evidence>
<protein>
    <submittedName>
        <fullName evidence="2">Uncharacterized protein</fullName>
    </submittedName>
</protein>
<gene>
    <name evidence="2" type="ORF">RHS03_06077</name>
</gene>
<name>A0A8H7HRR6_9AGAM</name>
<keyword evidence="1" id="KW-1133">Transmembrane helix</keyword>
<sequence length="82" mass="8192">MNDVSVPTGTDTAVAFPTSAALSAGNAALIGAAVLRGKFLKQYTVVQAPSHQALVATTVSLLSMASAAVPMVVSAVLRPPGR</sequence>
<feature type="transmembrane region" description="Helical" evidence="1">
    <location>
        <begin position="54"/>
        <end position="77"/>
    </location>
</feature>
<reference evidence="2" key="1">
    <citation type="submission" date="2020-09" db="EMBL/GenBank/DDBJ databases">
        <title>Comparative genome analyses of four rice-infecting Rhizoctonia solani isolates reveal extensive enrichment of homogalacturonan modification genes.</title>
        <authorList>
            <person name="Lee D.-Y."/>
            <person name="Jeon J."/>
            <person name="Kim K.-T."/>
            <person name="Cheong K."/>
            <person name="Song H."/>
            <person name="Choi G."/>
            <person name="Ko J."/>
            <person name="Opiyo S.O."/>
            <person name="Zuo S."/>
            <person name="Madhav S."/>
            <person name="Lee Y.-H."/>
            <person name="Wang G.-L."/>
        </authorList>
    </citation>
    <scope>NUCLEOTIDE SEQUENCE</scope>
    <source>
        <strain evidence="2">AG1-IA WGL</strain>
    </source>
</reference>
<accession>A0A8H7HRR6</accession>
<dbReference type="Proteomes" id="UP000602905">
    <property type="component" value="Unassembled WGS sequence"/>
</dbReference>
<organism evidence="2 3">
    <name type="scientific">Rhizoctonia solani</name>
    <dbReference type="NCBI Taxonomy" id="456999"/>
    <lineage>
        <taxon>Eukaryota</taxon>
        <taxon>Fungi</taxon>
        <taxon>Dikarya</taxon>
        <taxon>Basidiomycota</taxon>
        <taxon>Agaricomycotina</taxon>
        <taxon>Agaricomycetes</taxon>
        <taxon>Cantharellales</taxon>
        <taxon>Ceratobasidiaceae</taxon>
        <taxon>Rhizoctonia</taxon>
    </lineage>
</organism>
<dbReference type="EMBL" id="JACYCD010000056">
    <property type="protein sequence ID" value="KAF8704369.1"/>
    <property type="molecule type" value="Genomic_DNA"/>
</dbReference>
<evidence type="ECO:0000256" key="1">
    <source>
        <dbReference type="SAM" id="Phobius"/>
    </source>
</evidence>
<dbReference type="AlphaFoldDB" id="A0A8H7HRR6"/>